<accession>A0AAD5C8S5</accession>
<organism evidence="2 3">
    <name type="scientific">Ambrosia artemisiifolia</name>
    <name type="common">Common ragweed</name>
    <dbReference type="NCBI Taxonomy" id="4212"/>
    <lineage>
        <taxon>Eukaryota</taxon>
        <taxon>Viridiplantae</taxon>
        <taxon>Streptophyta</taxon>
        <taxon>Embryophyta</taxon>
        <taxon>Tracheophyta</taxon>
        <taxon>Spermatophyta</taxon>
        <taxon>Magnoliopsida</taxon>
        <taxon>eudicotyledons</taxon>
        <taxon>Gunneridae</taxon>
        <taxon>Pentapetalae</taxon>
        <taxon>asterids</taxon>
        <taxon>campanulids</taxon>
        <taxon>Asterales</taxon>
        <taxon>Asteraceae</taxon>
        <taxon>Asteroideae</taxon>
        <taxon>Heliantheae alliance</taxon>
        <taxon>Heliantheae</taxon>
        <taxon>Ambrosia</taxon>
    </lineage>
</organism>
<protein>
    <submittedName>
        <fullName evidence="2">Uncharacterized protein</fullName>
    </submittedName>
</protein>
<comment type="caution">
    <text evidence="2">The sequence shown here is derived from an EMBL/GenBank/DDBJ whole genome shotgun (WGS) entry which is preliminary data.</text>
</comment>
<sequence>MARRSVIEALILNQARRISLNRISVGTPIPSRCGYRMIRNIRDLCSDGRQTDHKNNCFNDKNVSSSSRLVTENNKQEPPPETDLQTISDTKKTEGNVGQTTNMVFGSTVIDGSTGEWLTLDEKINTYPSARRFTAIGQGGDDFVQSMVVAVESVIQHPVPQGHVRQRMSSGGKYVSVNIGPVRVVSREQVEAVYNAMRRDDRMKFFL</sequence>
<dbReference type="PANTHER" id="PTHR34782">
    <property type="entry name" value="PHOSPHORIBOSYLFORMYLGLYCINAMIDINE SYNTHASE"/>
    <property type="match status" value="1"/>
</dbReference>
<dbReference type="InterPro" id="IPR007454">
    <property type="entry name" value="UPF0250_YbeD-like"/>
</dbReference>
<dbReference type="InterPro" id="IPR027471">
    <property type="entry name" value="YbeD-like_sf"/>
</dbReference>
<proteinExistence type="predicted"/>
<reference evidence="2" key="1">
    <citation type="submission" date="2022-06" db="EMBL/GenBank/DDBJ databases">
        <title>Uncovering the hologenomic basis of an extraordinary plant invasion.</title>
        <authorList>
            <person name="Bieker V.C."/>
            <person name="Martin M.D."/>
            <person name="Gilbert T."/>
            <person name="Hodgins K."/>
            <person name="Battlay P."/>
            <person name="Petersen B."/>
            <person name="Wilson J."/>
        </authorList>
    </citation>
    <scope>NUCLEOTIDE SEQUENCE</scope>
    <source>
        <strain evidence="2">AA19_3_7</strain>
        <tissue evidence="2">Leaf</tissue>
    </source>
</reference>
<dbReference type="PANTHER" id="PTHR34782:SF1">
    <property type="entry name" value="PHOSPHORIBOSYLFORMYLGLYCINAMIDINE SYNTHASE"/>
    <property type="match status" value="1"/>
</dbReference>
<dbReference type="Pfam" id="PF04359">
    <property type="entry name" value="DUF493"/>
    <property type="match status" value="1"/>
</dbReference>
<dbReference type="EMBL" id="JAMZMK010009141">
    <property type="protein sequence ID" value="KAI7737040.1"/>
    <property type="molecule type" value="Genomic_DNA"/>
</dbReference>
<dbReference type="Proteomes" id="UP001206925">
    <property type="component" value="Unassembled WGS sequence"/>
</dbReference>
<name>A0AAD5C8S5_AMBAR</name>
<feature type="region of interest" description="Disordered" evidence="1">
    <location>
        <begin position="49"/>
        <end position="99"/>
    </location>
</feature>
<evidence type="ECO:0000313" key="2">
    <source>
        <dbReference type="EMBL" id="KAI7737040.1"/>
    </source>
</evidence>
<feature type="compositionally biased region" description="Polar residues" evidence="1">
    <location>
        <begin position="56"/>
        <end position="73"/>
    </location>
</feature>
<dbReference type="SUPFAM" id="SSF117991">
    <property type="entry name" value="YbeD/HP0495-like"/>
    <property type="match status" value="1"/>
</dbReference>
<keyword evidence="3" id="KW-1185">Reference proteome</keyword>
<evidence type="ECO:0000313" key="3">
    <source>
        <dbReference type="Proteomes" id="UP001206925"/>
    </source>
</evidence>
<dbReference type="AlphaFoldDB" id="A0AAD5C8S5"/>
<evidence type="ECO:0000256" key="1">
    <source>
        <dbReference type="SAM" id="MobiDB-lite"/>
    </source>
</evidence>
<gene>
    <name evidence="2" type="ORF">M8C21_024248</name>
</gene>
<dbReference type="Gene3D" id="3.30.70.260">
    <property type="match status" value="1"/>
</dbReference>